<dbReference type="OrthoDB" id="797350at2"/>
<dbReference type="RefSeq" id="WP_133262777.1">
    <property type="nucleotide sequence ID" value="NZ_SJCY01000007.1"/>
</dbReference>
<proteinExistence type="predicted"/>
<reference evidence="2 3" key="1">
    <citation type="submission" date="2019-02" db="EMBL/GenBank/DDBJ databases">
        <title>Pedobacter sp. nov., a novel speices isolated from soil of pinguins habitat in Antarcitica.</title>
        <authorList>
            <person name="He R.-H."/>
        </authorList>
    </citation>
    <scope>NUCLEOTIDE SEQUENCE [LARGE SCALE GENOMIC DNA]</scope>
    <source>
        <strain evidence="2 3">E01020</strain>
    </source>
</reference>
<organism evidence="2 3">
    <name type="scientific">Pedobacter changchengzhani</name>
    <dbReference type="NCBI Taxonomy" id="2529274"/>
    <lineage>
        <taxon>Bacteria</taxon>
        <taxon>Pseudomonadati</taxon>
        <taxon>Bacteroidota</taxon>
        <taxon>Sphingobacteriia</taxon>
        <taxon>Sphingobacteriales</taxon>
        <taxon>Sphingobacteriaceae</taxon>
        <taxon>Pedobacter</taxon>
    </lineage>
</organism>
<evidence type="ECO:0000313" key="3">
    <source>
        <dbReference type="Proteomes" id="UP000295668"/>
    </source>
</evidence>
<name>A0A4R5MKF3_9SPHI</name>
<comment type="caution">
    <text evidence="2">The sequence shown here is derived from an EMBL/GenBank/DDBJ whole genome shotgun (WGS) entry which is preliminary data.</text>
</comment>
<evidence type="ECO:0000256" key="1">
    <source>
        <dbReference type="SAM" id="Coils"/>
    </source>
</evidence>
<feature type="coiled-coil region" evidence="1">
    <location>
        <begin position="453"/>
        <end position="487"/>
    </location>
</feature>
<dbReference type="EMBL" id="SJCY01000007">
    <property type="protein sequence ID" value="TDG35886.1"/>
    <property type="molecule type" value="Genomic_DNA"/>
</dbReference>
<keyword evidence="1" id="KW-0175">Coiled coil</keyword>
<evidence type="ECO:0000313" key="2">
    <source>
        <dbReference type="EMBL" id="TDG35886.1"/>
    </source>
</evidence>
<accession>A0A4R5MKF3</accession>
<gene>
    <name evidence="2" type="ORF">EZJ43_11055</name>
</gene>
<sequence>MSYTYTDINEDAVYALKKDNLGNFYTEYIPIEKALLNEIDVESFYQTLDDKTYGELNARDRVEKQQQSIIEFYSKISLNYSYLYRNRSYCLYLSSQYGGFFNITVNTQITLYQNHTNYNFPILVELPRDANGASRVYGAKNFKNYTETFLQSYFLQTTYEKFIHEAEIKVISHRFNGWKNFWYTLDDTLSVEIATNFGFGSASYFTVTLIFKGIKIIPYSRLVIYRNADFLQILRNTREYACENESWALALDFIRDASNGFQEGGNDEFIKKYVINECENLVNSLERCLYDNMIEESDNLFGYFISFKPEKLHEIHLEGFLQMVVKAEKISGATNFIDSIYSWCDFVPTQEYIDRIDNCCLVVYPELLECIDEINIFLSLKQIELENSCKKRDQIKVEVDDLLEKTNFYQNTLPSIRIEIYNNYVEAKKLHTISNEDLDNLALKEIKQRYPKLTGIEEKFEKMLIKLEESREKCDNLNQNLSTHQDYLSSMTLSKQSIENYLKIYG</sequence>
<protein>
    <submittedName>
        <fullName evidence="2">Uncharacterized protein</fullName>
    </submittedName>
</protein>
<dbReference type="AlphaFoldDB" id="A0A4R5MKF3"/>
<keyword evidence="3" id="KW-1185">Reference proteome</keyword>
<dbReference type="Proteomes" id="UP000295668">
    <property type="component" value="Unassembled WGS sequence"/>
</dbReference>